<feature type="domain" description="7,8-dihydro-6-hydroxymethylpterin-pyrophosphokinase" evidence="9">
    <location>
        <begin position="131"/>
        <end position="142"/>
    </location>
</feature>
<dbReference type="PROSITE" id="PS00794">
    <property type="entry name" value="HPPK"/>
    <property type="match status" value="1"/>
</dbReference>
<evidence type="ECO:0000256" key="1">
    <source>
        <dbReference type="ARBA" id="ARBA00000198"/>
    </source>
</evidence>
<evidence type="ECO:0000313" key="11">
    <source>
        <dbReference type="Proteomes" id="UP000812277"/>
    </source>
</evidence>
<evidence type="ECO:0000256" key="4">
    <source>
        <dbReference type="ARBA" id="ARBA00022679"/>
    </source>
</evidence>
<evidence type="ECO:0000256" key="2">
    <source>
        <dbReference type="ARBA" id="ARBA00005051"/>
    </source>
</evidence>
<reference evidence="10 11" key="1">
    <citation type="submission" date="2021-07" db="EMBL/GenBank/DDBJ databases">
        <title>Paenibacillus radiodurans sp. nov., isolated from the southeastern edge of Tengger Desert.</title>
        <authorList>
            <person name="Zhang G."/>
        </authorList>
    </citation>
    <scope>NUCLEOTIDE SEQUENCE [LARGE SCALE GENOMIC DNA]</scope>
    <source>
        <strain evidence="10 11">DT7-4</strain>
    </source>
</reference>
<proteinExistence type="predicted"/>
<evidence type="ECO:0000256" key="8">
    <source>
        <dbReference type="ARBA" id="ARBA00022909"/>
    </source>
</evidence>
<dbReference type="PANTHER" id="PTHR43071:SF1">
    <property type="entry name" value="2-AMINO-4-HYDROXY-6-HYDROXYMETHYLDIHYDROPTERIDINE PYROPHOSPHOKINASE"/>
    <property type="match status" value="1"/>
</dbReference>
<dbReference type="Pfam" id="PF01288">
    <property type="entry name" value="HPPK"/>
    <property type="match status" value="1"/>
</dbReference>
<dbReference type="Proteomes" id="UP000812277">
    <property type="component" value="Unassembled WGS sequence"/>
</dbReference>
<keyword evidence="7" id="KW-0067">ATP-binding</keyword>
<comment type="catalytic activity">
    <reaction evidence="1">
        <text>6-hydroxymethyl-7,8-dihydropterin + ATP = (7,8-dihydropterin-6-yl)methyl diphosphate + AMP + H(+)</text>
        <dbReference type="Rhea" id="RHEA:11412"/>
        <dbReference type="ChEBI" id="CHEBI:15378"/>
        <dbReference type="ChEBI" id="CHEBI:30616"/>
        <dbReference type="ChEBI" id="CHEBI:44841"/>
        <dbReference type="ChEBI" id="CHEBI:72950"/>
        <dbReference type="ChEBI" id="CHEBI:456215"/>
        <dbReference type="EC" id="2.7.6.3"/>
    </reaction>
</comment>
<dbReference type="InterPro" id="IPR035907">
    <property type="entry name" value="Hppk_sf"/>
</dbReference>
<dbReference type="SUPFAM" id="SSF55083">
    <property type="entry name" value="6-hydroxymethyl-7,8-dihydropterin pyrophosphokinase, HPPK"/>
    <property type="match status" value="1"/>
</dbReference>
<dbReference type="GO" id="GO:0003848">
    <property type="term" value="F:2-amino-4-hydroxy-6-hydroxymethyldihydropteridine diphosphokinase activity"/>
    <property type="evidence" value="ECO:0007669"/>
    <property type="project" value="UniProtKB-EC"/>
</dbReference>
<evidence type="ECO:0000256" key="7">
    <source>
        <dbReference type="ARBA" id="ARBA00022840"/>
    </source>
</evidence>
<dbReference type="EMBL" id="JAHZIJ010000024">
    <property type="protein sequence ID" value="MBW7477433.1"/>
    <property type="molecule type" value="Genomic_DNA"/>
</dbReference>
<accession>A0ABS7DCE6</accession>
<keyword evidence="8" id="KW-0289">Folate biosynthesis</keyword>
<evidence type="ECO:0000256" key="3">
    <source>
        <dbReference type="ARBA" id="ARBA00013253"/>
    </source>
</evidence>
<dbReference type="InterPro" id="IPR000550">
    <property type="entry name" value="Hppk"/>
</dbReference>
<sequence length="217" mass="24102">MNNKHLQGAECLSAKNSDNQRHTHIHTSAGTGEKVSSQLAAPCVLDAYIALGSNVGERERMLKEALIHLEQHPDIEVIRVSGIYETDPVGYTDQPAFLNMAAAIRTTLEPLELLRAMLGIENQLGRTRDIRWGPRTIDLDLLLMDGTVMDAEELTLPHPRMMERAFVLVPLRDVLLPAHTLKEQVEEAASRVLQDGGEGISLWNTINWRSVSAHSES</sequence>
<keyword evidence="5" id="KW-0547">Nucleotide-binding</keyword>
<organism evidence="10 11">
    <name type="scientific">Paenibacillus oenotherae</name>
    <dbReference type="NCBI Taxonomy" id="1435645"/>
    <lineage>
        <taxon>Bacteria</taxon>
        <taxon>Bacillati</taxon>
        <taxon>Bacillota</taxon>
        <taxon>Bacilli</taxon>
        <taxon>Bacillales</taxon>
        <taxon>Paenibacillaceae</taxon>
        <taxon>Paenibacillus</taxon>
    </lineage>
</organism>
<comment type="pathway">
    <text evidence="2">Cofactor biosynthesis; tetrahydrofolate biosynthesis; 2-amino-4-hydroxy-6-hydroxymethyl-7,8-dihydropteridine diphosphate from 7,8-dihydroneopterin triphosphate: step 4/4.</text>
</comment>
<name>A0ABS7DCE6_9BACL</name>
<gene>
    <name evidence="10" type="primary">folK</name>
    <name evidence="10" type="ORF">K0T92_22185</name>
</gene>
<evidence type="ECO:0000313" key="10">
    <source>
        <dbReference type="EMBL" id="MBW7477433.1"/>
    </source>
</evidence>
<dbReference type="RefSeq" id="WP_219874678.1">
    <property type="nucleotide sequence ID" value="NZ_JAHZIJ010000024.1"/>
</dbReference>
<keyword evidence="4 10" id="KW-0808">Transferase</keyword>
<evidence type="ECO:0000256" key="5">
    <source>
        <dbReference type="ARBA" id="ARBA00022741"/>
    </source>
</evidence>
<keyword evidence="6" id="KW-0418">Kinase</keyword>
<evidence type="ECO:0000259" key="9">
    <source>
        <dbReference type="PROSITE" id="PS00794"/>
    </source>
</evidence>
<dbReference type="NCBIfam" id="TIGR01498">
    <property type="entry name" value="folK"/>
    <property type="match status" value="1"/>
</dbReference>
<dbReference type="CDD" id="cd00483">
    <property type="entry name" value="HPPK"/>
    <property type="match status" value="1"/>
</dbReference>
<dbReference type="EC" id="2.7.6.3" evidence="3"/>
<dbReference type="Gene3D" id="3.30.70.560">
    <property type="entry name" value="7,8-Dihydro-6-hydroxymethylpterin-pyrophosphokinase HPPK"/>
    <property type="match status" value="1"/>
</dbReference>
<keyword evidence="11" id="KW-1185">Reference proteome</keyword>
<protein>
    <recommendedName>
        <fullName evidence="3">2-amino-4-hydroxy-6-hydroxymethyldihydropteridine diphosphokinase</fullName>
        <ecNumber evidence="3">2.7.6.3</ecNumber>
    </recommendedName>
</protein>
<dbReference type="PANTHER" id="PTHR43071">
    <property type="entry name" value="2-AMINO-4-HYDROXY-6-HYDROXYMETHYLDIHYDROPTERIDINE PYROPHOSPHOKINASE"/>
    <property type="match status" value="1"/>
</dbReference>
<evidence type="ECO:0000256" key="6">
    <source>
        <dbReference type="ARBA" id="ARBA00022777"/>
    </source>
</evidence>
<comment type="caution">
    <text evidence="10">The sequence shown here is derived from an EMBL/GenBank/DDBJ whole genome shotgun (WGS) entry which is preliminary data.</text>
</comment>